<name>A0A0R3TA75_RODNA</name>
<proteinExistence type="predicted"/>
<accession>A0A0R3TA75</accession>
<dbReference type="AlphaFoldDB" id="A0A0R3TA75"/>
<evidence type="ECO:0000256" key="1">
    <source>
        <dbReference type="SAM" id="Phobius"/>
    </source>
</evidence>
<reference evidence="2" key="1">
    <citation type="submission" date="2017-02" db="UniProtKB">
        <authorList>
            <consortium name="WormBaseParasite"/>
        </authorList>
    </citation>
    <scope>IDENTIFICATION</scope>
</reference>
<organism evidence="2">
    <name type="scientific">Rodentolepis nana</name>
    <name type="common">Dwarf tapeworm</name>
    <name type="synonym">Hymenolepis nana</name>
    <dbReference type="NCBI Taxonomy" id="102285"/>
    <lineage>
        <taxon>Eukaryota</taxon>
        <taxon>Metazoa</taxon>
        <taxon>Spiralia</taxon>
        <taxon>Lophotrochozoa</taxon>
        <taxon>Platyhelminthes</taxon>
        <taxon>Cestoda</taxon>
        <taxon>Eucestoda</taxon>
        <taxon>Cyclophyllidea</taxon>
        <taxon>Hymenolepididae</taxon>
        <taxon>Rodentolepis</taxon>
    </lineage>
</organism>
<keyword evidence="1" id="KW-0812">Transmembrane</keyword>
<feature type="transmembrane region" description="Helical" evidence="1">
    <location>
        <begin position="6"/>
        <end position="25"/>
    </location>
</feature>
<keyword evidence="1" id="KW-1133">Transmembrane helix</keyword>
<keyword evidence="1" id="KW-0472">Membrane</keyword>
<sequence length="123" mass="14377">LEAHSYVLLDVYLILLWSCTTLAAIEVKLHLLDHVLMIRAVGVGIFVSDSVTKIMMHWLQISKTLESRFWDRYLTSCRILHDFFVFSSRPKSYLISQLWTQKPWLASQKHNTFNVYGFNSSPI</sequence>
<dbReference type="WBParaSite" id="HNAJ_0000396401-mRNA-1">
    <property type="protein sequence ID" value="HNAJ_0000396401-mRNA-1"/>
    <property type="gene ID" value="HNAJ_0000396401"/>
</dbReference>
<evidence type="ECO:0000313" key="2">
    <source>
        <dbReference type="WBParaSite" id="HNAJ_0000396401-mRNA-1"/>
    </source>
</evidence>
<feature type="transmembrane region" description="Helical" evidence="1">
    <location>
        <begin position="37"/>
        <end position="59"/>
    </location>
</feature>
<protein>
    <submittedName>
        <fullName evidence="2">Ion_trans domain-containing protein</fullName>
    </submittedName>
</protein>